<protein>
    <submittedName>
        <fullName evidence="2">Uncharacterized protein</fullName>
    </submittedName>
</protein>
<feature type="region of interest" description="Disordered" evidence="1">
    <location>
        <begin position="1"/>
        <end position="25"/>
    </location>
</feature>
<dbReference type="EMBL" id="JBFOLK010000002">
    <property type="protein sequence ID" value="KAL2534952.1"/>
    <property type="molecule type" value="Genomic_DNA"/>
</dbReference>
<keyword evidence="3" id="KW-1185">Reference proteome</keyword>
<accession>A0ABD1VCJ8</accession>
<feature type="compositionally biased region" description="Basic residues" evidence="1">
    <location>
        <begin position="1"/>
        <end position="21"/>
    </location>
</feature>
<comment type="caution">
    <text evidence="2">The sequence shown here is derived from an EMBL/GenBank/DDBJ whole genome shotgun (WGS) entry which is preliminary data.</text>
</comment>
<proteinExistence type="predicted"/>
<evidence type="ECO:0000313" key="2">
    <source>
        <dbReference type="EMBL" id="KAL2534952.1"/>
    </source>
</evidence>
<name>A0ABD1VCJ8_9LAMI</name>
<reference evidence="3" key="1">
    <citation type="submission" date="2024-07" db="EMBL/GenBank/DDBJ databases">
        <title>Two chromosome-level genome assemblies of Korean endemic species Abeliophyllum distichum and Forsythia ovata (Oleaceae).</title>
        <authorList>
            <person name="Jang H."/>
        </authorList>
    </citation>
    <scope>NUCLEOTIDE SEQUENCE [LARGE SCALE GENOMIC DNA]</scope>
</reference>
<sequence>MRRGACWRGGRGGHRRRRPTKNRNDPLSLSLEWKSPLFYTFFSLLLQTHKERNINNYVSSDFQASMSFSGQELALELSPRALTVVSTAASTVNGGDDGGFPLLQAPHLFFFFLSSAVIWTAI</sequence>
<dbReference type="Proteomes" id="UP001604336">
    <property type="component" value="Unassembled WGS sequence"/>
</dbReference>
<dbReference type="AlphaFoldDB" id="A0ABD1VCJ8"/>
<organism evidence="2 3">
    <name type="scientific">Abeliophyllum distichum</name>
    <dbReference type="NCBI Taxonomy" id="126358"/>
    <lineage>
        <taxon>Eukaryota</taxon>
        <taxon>Viridiplantae</taxon>
        <taxon>Streptophyta</taxon>
        <taxon>Embryophyta</taxon>
        <taxon>Tracheophyta</taxon>
        <taxon>Spermatophyta</taxon>
        <taxon>Magnoliopsida</taxon>
        <taxon>eudicotyledons</taxon>
        <taxon>Gunneridae</taxon>
        <taxon>Pentapetalae</taxon>
        <taxon>asterids</taxon>
        <taxon>lamiids</taxon>
        <taxon>Lamiales</taxon>
        <taxon>Oleaceae</taxon>
        <taxon>Forsythieae</taxon>
        <taxon>Abeliophyllum</taxon>
    </lineage>
</organism>
<evidence type="ECO:0000256" key="1">
    <source>
        <dbReference type="SAM" id="MobiDB-lite"/>
    </source>
</evidence>
<gene>
    <name evidence="2" type="ORF">Adt_08303</name>
</gene>
<evidence type="ECO:0000313" key="3">
    <source>
        <dbReference type="Proteomes" id="UP001604336"/>
    </source>
</evidence>